<gene>
    <name evidence="1" type="ORF">EgrG_000396100</name>
</gene>
<sequence>MHGLQGLGLCGYDLFALQSANLSKEPPNPYRFVPLFRIFLLQKRLPKLIGDSGL</sequence>
<evidence type="ECO:0000313" key="3">
    <source>
        <dbReference type="WBParaSite" id="EgrG_000396100"/>
    </source>
</evidence>
<reference evidence="3" key="3">
    <citation type="submission" date="2020-10" db="UniProtKB">
        <authorList>
            <consortium name="WormBaseParasite"/>
        </authorList>
    </citation>
    <scope>IDENTIFICATION</scope>
</reference>
<reference evidence="1 2" key="1">
    <citation type="journal article" date="2013" name="Nature">
        <title>The genomes of four tapeworm species reveal adaptations to parasitism.</title>
        <authorList>
            <person name="Tsai I.J."/>
            <person name="Zarowiecki M."/>
            <person name="Holroyd N."/>
            <person name="Garciarrubio A."/>
            <person name="Sanchez-Flores A."/>
            <person name="Brooks K.L."/>
            <person name="Tracey A."/>
            <person name="Bobes R.J."/>
            <person name="Fragoso G."/>
            <person name="Sciutto E."/>
            <person name="Aslett M."/>
            <person name="Beasley H."/>
            <person name="Bennett H.M."/>
            <person name="Cai J."/>
            <person name="Camicia F."/>
            <person name="Clark R."/>
            <person name="Cucher M."/>
            <person name="De Silva N."/>
            <person name="Day T.A."/>
            <person name="Deplazes P."/>
            <person name="Estrada K."/>
            <person name="Fernandez C."/>
            <person name="Holland P.W."/>
            <person name="Hou J."/>
            <person name="Hu S."/>
            <person name="Huckvale T."/>
            <person name="Hung S.S."/>
            <person name="Kamenetzky L."/>
            <person name="Keane J.A."/>
            <person name="Kiss F."/>
            <person name="Koziol U."/>
            <person name="Lambert O."/>
            <person name="Liu K."/>
            <person name="Luo X."/>
            <person name="Luo Y."/>
            <person name="Macchiaroli N."/>
            <person name="Nichol S."/>
            <person name="Paps J."/>
            <person name="Parkinson J."/>
            <person name="Pouchkina-Stantcheva N."/>
            <person name="Riddiford N."/>
            <person name="Rosenzvit M."/>
            <person name="Salinas G."/>
            <person name="Wasmuth J.D."/>
            <person name="Zamanian M."/>
            <person name="Zheng Y."/>
            <person name="Cai X."/>
            <person name="Soberon X."/>
            <person name="Olson P.D."/>
            <person name="Laclette J.P."/>
            <person name="Brehm K."/>
            <person name="Berriman M."/>
            <person name="Garciarrubio A."/>
            <person name="Bobes R.J."/>
            <person name="Fragoso G."/>
            <person name="Sanchez-Flores A."/>
            <person name="Estrada K."/>
            <person name="Cevallos M.A."/>
            <person name="Morett E."/>
            <person name="Gonzalez V."/>
            <person name="Portillo T."/>
            <person name="Ochoa-Leyva A."/>
            <person name="Jose M.V."/>
            <person name="Sciutto E."/>
            <person name="Landa A."/>
            <person name="Jimenez L."/>
            <person name="Valdes V."/>
            <person name="Carrero J.C."/>
            <person name="Larralde C."/>
            <person name="Morales-Montor J."/>
            <person name="Limon-Lason J."/>
            <person name="Soberon X."/>
            <person name="Laclette J.P."/>
        </authorList>
    </citation>
    <scope>NUCLEOTIDE SEQUENCE [LARGE SCALE GENOMIC DNA]</scope>
</reference>
<evidence type="ECO:0000313" key="2">
    <source>
        <dbReference type="Proteomes" id="UP000492820"/>
    </source>
</evidence>
<evidence type="ECO:0000313" key="1">
    <source>
        <dbReference type="EMBL" id="CDS25200.1"/>
    </source>
</evidence>
<proteinExistence type="predicted"/>
<organism evidence="1">
    <name type="scientific">Echinococcus granulosus</name>
    <name type="common">Hydatid tapeworm</name>
    <dbReference type="NCBI Taxonomy" id="6210"/>
    <lineage>
        <taxon>Eukaryota</taxon>
        <taxon>Metazoa</taxon>
        <taxon>Spiralia</taxon>
        <taxon>Lophotrochozoa</taxon>
        <taxon>Platyhelminthes</taxon>
        <taxon>Cestoda</taxon>
        <taxon>Eucestoda</taxon>
        <taxon>Cyclophyllidea</taxon>
        <taxon>Taeniidae</taxon>
        <taxon>Echinococcus</taxon>
        <taxon>Echinococcus granulosus group</taxon>
    </lineage>
</organism>
<dbReference type="WBParaSite" id="EgrG_000396100">
    <property type="protein sequence ID" value="EgrG_000396100"/>
    <property type="gene ID" value="EgrG_000396100"/>
</dbReference>
<dbReference type="EMBL" id="LK028810">
    <property type="protein sequence ID" value="CDS25200.1"/>
    <property type="molecule type" value="Genomic_DNA"/>
</dbReference>
<dbReference type="Proteomes" id="UP000492820">
    <property type="component" value="Unassembled WGS sequence"/>
</dbReference>
<protein>
    <submittedName>
        <fullName evidence="1 3">Uncharacterized protein</fullName>
    </submittedName>
</protein>
<reference evidence="1" key="2">
    <citation type="submission" date="2014-06" db="EMBL/GenBank/DDBJ databases">
        <authorList>
            <person name="Aslett M."/>
        </authorList>
    </citation>
    <scope>NUCLEOTIDE SEQUENCE</scope>
</reference>
<name>A0A068WYF7_ECHGR</name>
<dbReference type="AlphaFoldDB" id="A0A068WYF7"/>
<accession>A0A068WYF7</accession>